<dbReference type="InterPro" id="IPR010730">
    <property type="entry name" value="HET"/>
</dbReference>
<dbReference type="Proteomes" id="UP000012338">
    <property type="component" value="Unassembled WGS sequence"/>
</dbReference>
<organism evidence="2 3">
    <name type="scientific">Cochliobolus heterostrophus (strain C4 / ATCC 48331 / race T)</name>
    <name type="common">Southern corn leaf blight fungus</name>
    <name type="synonym">Bipolaris maydis</name>
    <dbReference type="NCBI Taxonomy" id="665024"/>
    <lineage>
        <taxon>Eukaryota</taxon>
        <taxon>Fungi</taxon>
        <taxon>Dikarya</taxon>
        <taxon>Ascomycota</taxon>
        <taxon>Pezizomycotina</taxon>
        <taxon>Dothideomycetes</taxon>
        <taxon>Pleosporomycetidae</taxon>
        <taxon>Pleosporales</taxon>
        <taxon>Pleosporineae</taxon>
        <taxon>Pleosporaceae</taxon>
        <taxon>Bipolaris</taxon>
    </lineage>
</organism>
<dbReference type="OrthoDB" id="3486565at2759"/>
<reference evidence="2 3" key="1">
    <citation type="journal article" date="2012" name="PLoS Pathog.">
        <title>Diverse lifestyles and strategies of plant pathogenesis encoded in the genomes of eighteen Dothideomycetes fungi.</title>
        <authorList>
            <person name="Ohm R.A."/>
            <person name="Feau N."/>
            <person name="Henrissat B."/>
            <person name="Schoch C.L."/>
            <person name="Horwitz B.A."/>
            <person name="Barry K.W."/>
            <person name="Condon B.J."/>
            <person name="Copeland A.C."/>
            <person name="Dhillon B."/>
            <person name="Glaser F."/>
            <person name="Hesse C.N."/>
            <person name="Kosti I."/>
            <person name="LaButti K."/>
            <person name="Lindquist E.A."/>
            <person name="Lucas S."/>
            <person name="Salamov A.A."/>
            <person name="Bradshaw R.E."/>
            <person name="Ciuffetti L."/>
            <person name="Hamelin R.C."/>
            <person name="Kema G.H.J."/>
            <person name="Lawrence C."/>
            <person name="Scott J.A."/>
            <person name="Spatafora J.W."/>
            <person name="Turgeon B.G."/>
            <person name="de Wit P.J.G.M."/>
            <person name="Zhong S."/>
            <person name="Goodwin S.B."/>
            <person name="Grigoriev I.V."/>
        </authorList>
    </citation>
    <scope>NUCLEOTIDE SEQUENCE [LARGE SCALE GENOMIC DNA]</scope>
    <source>
        <strain evidence="3">C4 / ATCC 48331 / race T</strain>
    </source>
</reference>
<dbReference type="GeneID" id="25836049"/>
<keyword evidence="3" id="KW-1185">Reference proteome</keyword>
<feature type="domain" description="Heterokaryon incompatibility" evidence="1">
    <location>
        <begin position="87"/>
        <end position="232"/>
    </location>
</feature>
<evidence type="ECO:0000313" key="2">
    <source>
        <dbReference type="EMBL" id="ENI09835.1"/>
    </source>
</evidence>
<accession>N4XDL4</accession>
<gene>
    <name evidence="2" type="ORF">COCC4DRAFT_111153</name>
</gene>
<name>N4XDL4_COCH4</name>
<reference evidence="3" key="2">
    <citation type="journal article" date="2013" name="PLoS Genet.">
        <title>Comparative genome structure, secondary metabolite, and effector coding capacity across Cochliobolus pathogens.</title>
        <authorList>
            <person name="Condon B.J."/>
            <person name="Leng Y."/>
            <person name="Wu D."/>
            <person name="Bushley K.E."/>
            <person name="Ohm R.A."/>
            <person name="Otillar R."/>
            <person name="Martin J."/>
            <person name="Schackwitz W."/>
            <person name="Grimwood J."/>
            <person name="MohdZainudin N."/>
            <person name="Xue C."/>
            <person name="Wang R."/>
            <person name="Manning V.A."/>
            <person name="Dhillon B."/>
            <person name="Tu Z.J."/>
            <person name="Steffenson B.J."/>
            <person name="Salamov A."/>
            <person name="Sun H."/>
            <person name="Lowry S."/>
            <person name="LaButti K."/>
            <person name="Han J."/>
            <person name="Copeland A."/>
            <person name="Lindquist E."/>
            <person name="Barry K."/>
            <person name="Schmutz J."/>
            <person name="Baker S.E."/>
            <person name="Ciuffetti L.M."/>
            <person name="Grigoriev I.V."/>
            <person name="Zhong S."/>
            <person name="Turgeon B.G."/>
        </authorList>
    </citation>
    <scope>NUCLEOTIDE SEQUENCE [LARGE SCALE GENOMIC DNA]</scope>
    <source>
        <strain evidence="3">C4 / ATCC 48331 / race T</strain>
    </source>
</reference>
<dbReference type="HOGENOM" id="CLU_002639_8_3_1"/>
<dbReference type="PANTHER" id="PTHR33112:SF10">
    <property type="entry name" value="TOL"/>
    <property type="match status" value="1"/>
</dbReference>
<evidence type="ECO:0000313" key="3">
    <source>
        <dbReference type="Proteomes" id="UP000012338"/>
    </source>
</evidence>
<dbReference type="Pfam" id="PF06985">
    <property type="entry name" value="HET"/>
    <property type="match status" value="1"/>
</dbReference>
<dbReference type="AlphaFoldDB" id="N4XDL4"/>
<protein>
    <recommendedName>
        <fullName evidence="1">Heterokaryon incompatibility domain-containing protein</fullName>
    </recommendedName>
</protein>
<proteinExistence type="predicted"/>
<dbReference type="EMBL" id="KB733445">
    <property type="protein sequence ID" value="ENI09835.1"/>
    <property type="molecule type" value="Genomic_DNA"/>
</dbReference>
<sequence length="386" mass="44614">MYVQTLYRCMLLAYLVTKVIVPSTNEQEAQNTRFSIAMAKEWLRDCSLKHERCQNRASQHIPTRLVGTAMGRCRVYQRDELNAGVEYATLSHCWGRTRYLTLSKNNLQQLETQIPSEDLSRTVQDAITIAHDLGFEYIWVDTLCIIQDDLADWKREAASMTSVYENSSLNIAAAGARDGRDGCFFSRPTHWNCKLQLYNSQHTLEYSAAPVSLYSQCLIDMPLMERGWVLQERLLAVRTLHFTTTELFWECNHTTACESFPERLPGDMRMSSRFLHKKTINDSMWPWIIARYSACKLTYVKDKLVAISGLARKIHQQTNDQYVAGLWRKHLEAQLCWFIWIPGPRRETEAYIAPSWSWASVDVPVHTNHVSLLDRPVLISVVDVKI</sequence>
<dbReference type="PANTHER" id="PTHR33112">
    <property type="entry name" value="DOMAIN PROTEIN, PUTATIVE-RELATED"/>
    <property type="match status" value="1"/>
</dbReference>
<evidence type="ECO:0000259" key="1">
    <source>
        <dbReference type="Pfam" id="PF06985"/>
    </source>
</evidence>
<feature type="non-terminal residue" evidence="2">
    <location>
        <position position="386"/>
    </location>
</feature>